<dbReference type="EMBL" id="GBEZ01004280">
    <property type="protein sequence ID" value="JAC80924.1"/>
    <property type="molecule type" value="Transcribed_RNA"/>
</dbReference>
<dbReference type="GO" id="GO:0000963">
    <property type="term" value="P:mitochondrial RNA processing"/>
    <property type="evidence" value="ECO:0007669"/>
    <property type="project" value="TreeGrafter"/>
</dbReference>
<dbReference type="InterPro" id="IPR050870">
    <property type="entry name" value="FAST_kinase"/>
</dbReference>
<dbReference type="Pfam" id="PF26188">
    <property type="entry name" value="RESC6"/>
    <property type="match status" value="2"/>
</dbReference>
<dbReference type="GO" id="GO:0003723">
    <property type="term" value="F:RNA binding"/>
    <property type="evidence" value="ECO:0007669"/>
    <property type="project" value="TreeGrafter"/>
</dbReference>
<feature type="domain" description="RNA-editing substrate-binding complex 6 protein" evidence="1">
    <location>
        <begin position="25"/>
        <end position="283"/>
    </location>
</feature>
<proteinExistence type="predicted"/>
<dbReference type="AlphaFoldDB" id="A0A061SCY4"/>
<evidence type="ECO:0000313" key="2">
    <source>
        <dbReference type="EMBL" id="JAC80924.1"/>
    </source>
</evidence>
<protein>
    <submittedName>
        <fullName evidence="2">Protein of clr family</fullName>
    </submittedName>
</protein>
<dbReference type="PANTHER" id="PTHR21228">
    <property type="entry name" value="FAST LEU-RICH DOMAIN-CONTAINING"/>
    <property type="match status" value="1"/>
</dbReference>
<dbReference type="InterPro" id="IPR058917">
    <property type="entry name" value="RESC6_dom"/>
</dbReference>
<organism evidence="2">
    <name type="scientific">Tetraselmis sp. GSL018</name>
    <dbReference type="NCBI Taxonomy" id="582737"/>
    <lineage>
        <taxon>Eukaryota</taxon>
        <taxon>Viridiplantae</taxon>
        <taxon>Chlorophyta</taxon>
        <taxon>core chlorophytes</taxon>
        <taxon>Chlorodendrophyceae</taxon>
        <taxon>Chlorodendrales</taxon>
        <taxon>Chlorodendraceae</taxon>
        <taxon>Tetraselmis</taxon>
    </lineage>
</organism>
<reference evidence="2" key="1">
    <citation type="submission" date="2014-05" db="EMBL/GenBank/DDBJ databases">
        <title>The transcriptome of the halophilic microalga Tetraselmis sp. GSL018 isolated from the Great Salt Lake, Utah.</title>
        <authorList>
            <person name="Jinkerson R.E."/>
            <person name="D'Adamo S."/>
            <person name="Posewitz M.C."/>
        </authorList>
    </citation>
    <scope>NUCLEOTIDE SEQUENCE</scope>
    <source>
        <strain evidence="2">GSL018</strain>
    </source>
</reference>
<sequence length="627" mass="66667">MGAKLEKPGDSSARLLRRLAGEAAERIGDFGGRQLQSLAWALGRVRWRGPRSELLHVLGRIDGRAAQCLDRGQFREPHELSLVLWAFGRLGRLPEALMGRLELRLAALPLLRRFGPQEVANTAWALARLGRGSERLLQPLAARAAAVVPSGSPKEVATTLWAFASLRHSSADVERLVEAAAARWAPRLGEFTPRDLATVAWACGTLGPSPGTSALAAAVASCAAPRLDGFEPRSLSTFVVGMARLGSWEPCAAAGVLGALRGRVHLQSPVGLANLAWALARLDLPPSDDLEAVLEEIAATSAPRAREFDAKSMVCLMWGLQSTQHRSAAVVRLAEATGAEAVRRRDELTAHGVASLLRSAARLSTGSTYSGGARLAGGLKPRALELCAGMTAQDVSNTCWACARVGFADKELLGALEARALQLVGAFSPQGLSNTLWAYATLSVYPEGFISAVAIRAVQGSIDLRSFSEQSLANLAWAFARLEFVAPRAVMRAIAAAAVPRLGSFQAHSICSLVRSAADVLCPMPPLFEAVDAEVLSRLPEFRGANAETLLQSYSRVGHRSAAVLPLLGQAAEDVLQSIAAQAPGLDASARSWDVRRRRHYTALMVEAFCSGTLPNIPNLQSHLAES</sequence>
<dbReference type="GO" id="GO:1901259">
    <property type="term" value="P:chloroplast rRNA processing"/>
    <property type="evidence" value="ECO:0007669"/>
    <property type="project" value="TreeGrafter"/>
</dbReference>
<name>A0A061SCY4_9CHLO</name>
<feature type="domain" description="RNA-editing substrate-binding complex 6 protein" evidence="1">
    <location>
        <begin position="304"/>
        <end position="458"/>
    </location>
</feature>
<gene>
    <name evidence="2" type="ORF">TSPGSL018_9093</name>
</gene>
<dbReference type="GO" id="GO:0005759">
    <property type="term" value="C:mitochondrial matrix"/>
    <property type="evidence" value="ECO:0007669"/>
    <property type="project" value="TreeGrafter"/>
</dbReference>
<accession>A0A061SCY4</accession>
<dbReference type="GO" id="GO:0009507">
    <property type="term" value="C:chloroplast"/>
    <property type="evidence" value="ECO:0007669"/>
    <property type="project" value="GOC"/>
</dbReference>
<evidence type="ECO:0000259" key="1">
    <source>
        <dbReference type="Pfam" id="PF26188"/>
    </source>
</evidence>
<dbReference type="PANTHER" id="PTHR21228:SF40">
    <property type="entry name" value="LD45607P"/>
    <property type="match status" value="1"/>
</dbReference>
<dbReference type="GO" id="GO:0044528">
    <property type="term" value="P:regulation of mitochondrial mRNA stability"/>
    <property type="evidence" value="ECO:0007669"/>
    <property type="project" value="TreeGrafter"/>
</dbReference>
<dbReference type="GO" id="GO:0035770">
    <property type="term" value="C:ribonucleoprotein granule"/>
    <property type="evidence" value="ECO:0007669"/>
    <property type="project" value="TreeGrafter"/>
</dbReference>